<dbReference type="SUPFAM" id="SSF109854">
    <property type="entry name" value="DinB/YfiT-like putative metalloenzymes"/>
    <property type="match status" value="1"/>
</dbReference>
<name>A0A496PIT5_9MICC</name>
<dbReference type="AlphaFoldDB" id="A0A496PIT5"/>
<dbReference type="Gene3D" id="1.20.120.450">
    <property type="entry name" value="dinb family like domain"/>
    <property type="match status" value="1"/>
</dbReference>
<reference evidence="1 2" key="1">
    <citation type="submission" date="2018-07" db="EMBL/GenBank/DDBJ databases">
        <title>Arthrobacter sp. nov., isolated from raw cow's milk with high bacterial count.</title>
        <authorList>
            <person name="Hahne J."/>
            <person name="Isele D."/>
            <person name="Lipski A."/>
        </authorList>
    </citation>
    <scope>NUCLEOTIDE SEQUENCE [LARGE SCALE GENOMIC DNA]</scope>
    <source>
        <strain evidence="1 2">JZ R-183</strain>
    </source>
</reference>
<sequence length="181" mass="20541">MEHEPTPVPGETRDWTFVMREGCPECGWRQWPDVESLRAAWSAAAAAWPGIVTAPGAATRPKPTVWSPLEYGVHARDMIRLLGYRLEAMVSRHDPEFNNWDGDLANVVRRDWATDPRALAADVELAARQTDSVLRSLVPEQLERRGHRTDGAPFSVLTLWQYMDHDIEHHVWDVTGARVQP</sequence>
<gene>
    <name evidence="1" type="ORF">DWQ67_08010</name>
</gene>
<organism evidence="1 2">
    <name type="scientific">Galactobacter caseinivorans</name>
    <dbReference type="NCBI Taxonomy" id="2676123"/>
    <lineage>
        <taxon>Bacteria</taxon>
        <taxon>Bacillati</taxon>
        <taxon>Actinomycetota</taxon>
        <taxon>Actinomycetes</taxon>
        <taxon>Micrococcales</taxon>
        <taxon>Micrococcaceae</taxon>
        <taxon>Galactobacter</taxon>
    </lineage>
</organism>
<accession>A0A496PIT5</accession>
<protein>
    <submittedName>
        <fullName evidence="1">DinB family protein</fullName>
    </submittedName>
</protein>
<dbReference type="Proteomes" id="UP000273119">
    <property type="component" value="Unassembled WGS sequence"/>
</dbReference>
<evidence type="ECO:0000313" key="2">
    <source>
        <dbReference type="Proteomes" id="UP000273119"/>
    </source>
</evidence>
<proteinExistence type="predicted"/>
<comment type="caution">
    <text evidence="1">The sequence shown here is derived from an EMBL/GenBank/DDBJ whole genome shotgun (WGS) entry which is preliminary data.</text>
</comment>
<dbReference type="RefSeq" id="WP_121485069.1">
    <property type="nucleotide sequence ID" value="NZ_QQXL01000004.1"/>
</dbReference>
<dbReference type="EMBL" id="QQXL01000004">
    <property type="protein sequence ID" value="RKW70416.1"/>
    <property type="molecule type" value="Genomic_DNA"/>
</dbReference>
<keyword evidence="2" id="KW-1185">Reference proteome</keyword>
<evidence type="ECO:0000313" key="1">
    <source>
        <dbReference type="EMBL" id="RKW70416.1"/>
    </source>
</evidence>
<dbReference type="InterPro" id="IPR034660">
    <property type="entry name" value="DinB/YfiT-like"/>
</dbReference>